<dbReference type="GO" id="GO:0051607">
    <property type="term" value="P:defense response to virus"/>
    <property type="evidence" value="ECO:0007669"/>
    <property type="project" value="UniProtKB-KW"/>
</dbReference>
<dbReference type="GO" id="GO:0046872">
    <property type="term" value="F:metal ion binding"/>
    <property type="evidence" value="ECO:0007669"/>
    <property type="project" value="UniProtKB-KW"/>
</dbReference>
<comment type="caution">
    <text evidence="11">The sequence shown here is derived from an EMBL/GenBank/DDBJ whole genome shotgun (WGS) entry which is preliminary data.</text>
</comment>
<dbReference type="GO" id="GO:0003724">
    <property type="term" value="F:RNA helicase activity"/>
    <property type="evidence" value="ECO:0007669"/>
    <property type="project" value="TreeGrafter"/>
</dbReference>
<dbReference type="PROSITE" id="PS51643">
    <property type="entry name" value="HD_CAS3"/>
    <property type="match status" value="1"/>
</dbReference>
<reference evidence="11" key="1">
    <citation type="submission" date="2021-01" db="EMBL/GenBank/DDBJ databases">
        <title>Whole genome shotgun sequence of Sinosporangium siamense NBRC 109515.</title>
        <authorList>
            <person name="Komaki H."/>
            <person name="Tamura T."/>
        </authorList>
    </citation>
    <scope>NUCLEOTIDE SEQUENCE</scope>
    <source>
        <strain evidence="11">NBRC 109515</strain>
    </source>
</reference>
<dbReference type="InterPro" id="IPR011545">
    <property type="entry name" value="DEAD/DEAH_box_helicase_dom"/>
</dbReference>
<comment type="similarity">
    <text evidence="2">In the central section; belongs to the CRISPR-associated helicase Cas3 family.</text>
</comment>
<evidence type="ECO:0000313" key="12">
    <source>
        <dbReference type="Proteomes" id="UP000606172"/>
    </source>
</evidence>
<evidence type="ECO:0000256" key="6">
    <source>
        <dbReference type="ARBA" id="ARBA00022801"/>
    </source>
</evidence>
<proteinExistence type="inferred from homology"/>
<dbReference type="AlphaFoldDB" id="A0A919RPI2"/>
<keyword evidence="3" id="KW-0540">Nuclease</keyword>
<dbReference type="EMBL" id="BOOW01000062">
    <property type="protein sequence ID" value="GII97536.1"/>
    <property type="molecule type" value="Genomic_DNA"/>
</dbReference>
<keyword evidence="7" id="KW-0347">Helicase</keyword>
<dbReference type="InterPro" id="IPR006474">
    <property type="entry name" value="Helicase_Cas3_CRISPR-ass_core"/>
</dbReference>
<keyword evidence="5" id="KW-0547">Nucleotide-binding</keyword>
<dbReference type="InterPro" id="IPR054712">
    <property type="entry name" value="Cas3-like_dom"/>
</dbReference>
<dbReference type="Pfam" id="PF00270">
    <property type="entry name" value="DEAD"/>
    <property type="match status" value="1"/>
</dbReference>
<evidence type="ECO:0000256" key="5">
    <source>
        <dbReference type="ARBA" id="ARBA00022741"/>
    </source>
</evidence>
<organism evidence="11 12">
    <name type="scientific">Sinosporangium siamense</name>
    <dbReference type="NCBI Taxonomy" id="1367973"/>
    <lineage>
        <taxon>Bacteria</taxon>
        <taxon>Bacillati</taxon>
        <taxon>Actinomycetota</taxon>
        <taxon>Actinomycetes</taxon>
        <taxon>Streptosporangiales</taxon>
        <taxon>Streptosporangiaceae</taxon>
        <taxon>Sinosporangium</taxon>
    </lineage>
</organism>
<evidence type="ECO:0000256" key="1">
    <source>
        <dbReference type="ARBA" id="ARBA00006847"/>
    </source>
</evidence>
<evidence type="ECO:0000256" key="8">
    <source>
        <dbReference type="ARBA" id="ARBA00022840"/>
    </source>
</evidence>
<dbReference type="InterPro" id="IPR050547">
    <property type="entry name" value="DEAD_box_RNA_helicases"/>
</dbReference>
<dbReference type="RefSeq" id="WP_204033972.1">
    <property type="nucleotide sequence ID" value="NZ_BOOW01000062.1"/>
</dbReference>
<protein>
    <submittedName>
        <fullName evidence="11">CRISPR-associated helicase/endonuclease Cas3</fullName>
    </submittedName>
</protein>
<dbReference type="Gene3D" id="3.40.50.300">
    <property type="entry name" value="P-loop containing nucleotide triphosphate hydrolases"/>
    <property type="match status" value="2"/>
</dbReference>
<dbReference type="GO" id="GO:0003723">
    <property type="term" value="F:RNA binding"/>
    <property type="evidence" value="ECO:0007669"/>
    <property type="project" value="TreeGrafter"/>
</dbReference>
<dbReference type="Proteomes" id="UP000606172">
    <property type="component" value="Unassembled WGS sequence"/>
</dbReference>
<dbReference type="CDD" id="cd17930">
    <property type="entry name" value="DEXHc_cas3"/>
    <property type="match status" value="1"/>
</dbReference>
<keyword evidence="4" id="KW-0479">Metal-binding</keyword>
<dbReference type="InterPro" id="IPR038257">
    <property type="entry name" value="CRISPR-assoc_Cas3_HD_sf"/>
</dbReference>
<evidence type="ECO:0000256" key="9">
    <source>
        <dbReference type="ARBA" id="ARBA00023118"/>
    </source>
</evidence>
<comment type="similarity">
    <text evidence="1">In the N-terminal section; belongs to the CRISPR-associated nuclease Cas3-HD family.</text>
</comment>
<evidence type="ECO:0000256" key="2">
    <source>
        <dbReference type="ARBA" id="ARBA00009046"/>
    </source>
</evidence>
<keyword evidence="12" id="KW-1185">Reference proteome</keyword>
<dbReference type="InterPro" id="IPR027417">
    <property type="entry name" value="P-loop_NTPase"/>
</dbReference>
<dbReference type="GO" id="GO:0005524">
    <property type="term" value="F:ATP binding"/>
    <property type="evidence" value="ECO:0007669"/>
    <property type="project" value="UniProtKB-KW"/>
</dbReference>
<keyword evidence="6" id="KW-0378">Hydrolase</keyword>
<keyword evidence="8" id="KW-0067">ATP-binding</keyword>
<dbReference type="Gene3D" id="1.10.3210.30">
    <property type="match status" value="1"/>
</dbReference>
<dbReference type="NCBIfam" id="TIGR01587">
    <property type="entry name" value="cas3_core"/>
    <property type="match status" value="1"/>
</dbReference>
<name>A0A919RPI2_9ACTN</name>
<evidence type="ECO:0000256" key="7">
    <source>
        <dbReference type="ARBA" id="ARBA00022806"/>
    </source>
</evidence>
<dbReference type="PANTHER" id="PTHR47963:SF9">
    <property type="entry name" value="CRISPR-ASSOCIATED ENDONUCLEASE_HELICASE CAS3"/>
    <property type="match status" value="1"/>
</dbReference>
<gene>
    <name evidence="11" type="ORF">Ssi02_77670</name>
</gene>
<dbReference type="SUPFAM" id="SSF52540">
    <property type="entry name" value="P-loop containing nucleoside triphosphate hydrolases"/>
    <property type="match status" value="1"/>
</dbReference>
<dbReference type="GO" id="GO:0004518">
    <property type="term" value="F:nuclease activity"/>
    <property type="evidence" value="ECO:0007669"/>
    <property type="project" value="UniProtKB-KW"/>
</dbReference>
<feature type="domain" description="HD Cas3-type" evidence="10">
    <location>
        <begin position="17"/>
        <end position="212"/>
    </location>
</feature>
<dbReference type="Pfam" id="PF22590">
    <property type="entry name" value="Cas3-like_C_2"/>
    <property type="match status" value="1"/>
</dbReference>
<accession>A0A919RPI2</accession>
<dbReference type="PANTHER" id="PTHR47963">
    <property type="entry name" value="DEAD-BOX ATP-DEPENDENT RNA HELICASE 47, MITOCHONDRIAL"/>
    <property type="match status" value="1"/>
</dbReference>
<evidence type="ECO:0000259" key="10">
    <source>
        <dbReference type="PROSITE" id="PS51643"/>
    </source>
</evidence>
<sequence>MDNLRDIDLVLWGKARGLSRHYPLACHLLDAAAALEALWDDYLAPGLRIYIANELGRSQEQARQLLSFWAALHDIGKCMPCFQAQDQRIGLSQHIGYPTVEAERKGHAYAAHVWLGQFLATAGYKAGRKSSPAIRVAQLLGGHHGRFYEFSRTEFIDPLGSLPALGMSKWEEQRRAIAAMMHELTERPAPPDKVSDSGAALACGLIILADWLVSQDDYLRGRIDTGLPERGDLDGLKQHLQHSRATMPSLLSEAGLGQLTFKPGGFSDDFPFEPNDLQRSIGERLPSLIDGTPGLLLITAPMGEGKTEAALYAGRLMGTAAGMPGYFIGLPTMATSDQMLRRVDDYRRRRIDGADSLTLLHGMAWLNDAYTAEGDEIGIITRDPVAARWLRGSKRGLLANLAVGTIDQALMAVLRGRHNVLRMLGLVGKVFVVDEVHAYDTYMQGLLKTLLRWLGALKVPVVLLSATLPAAVGRRLAQAYLEGAGCRGQQVPEVVYPGWVYVSPQTTAPDPVHVKSRERTLHIESHRVPIIADGRPDRIGVLSKVLAPVVRDGGCAAVICNTVAEAQLTYLSLQGWLEDLDGQKPPVRLLHSRFEAYRREEITEKMVNQFGKEAGNDRPPAAILVATQVIEQSLDLDFDVVVSDLAPIALLFQRAGRCQRHPALDAKRPSWAQGVMRLVVLTPSDQNGVLVFPKSWPFVYPKALLRRTHDVLTGLPNGEVAIPGDIQDLVNRVYDEDFDDENSPSISDDVDRLADEQAKALYAEMASIPAPGYIGQLSELSADDFVTEYSTRLGSESGRIVCCTVGADGKLMLGEESLPIEPAGRKDKRKWFTKEQVRLIMRHTIPVPGTWLRGSSVENAAPPEWADSPHLRDLFVVKVSADGRTPGSIGNRSVQLIRDLGLFDASAASV</sequence>
<evidence type="ECO:0000256" key="3">
    <source>
        <dbReference type="ARBA" id="ARBA00022722"/>
    </source>
</evidence>
<dbReference type="GO" id="GO:0016787">
    <property type="term" value="F:hydrolase activity"/>
    <property type="evidence" value="ECO:0007669"/>
    <property type="project" value="UniProtKB-KW"/>
</dbReference>
<evidence type="ECO:0000256" key="4">
    <source>
        <dbReference type="ARBA" id="ARBA00022723"/>
    </source>
</evidence>
<keyword evidence="9" id="KW-0051">Antiviral defense</keyword>
<evidence type="ECO:0000313" key="11">
    <source>
        <dbReference type="EMBL" id="GII97536.1"/>
    </source>
</evidence>
<dbReference type="NCBIfam" id="TIGR01596">
    <property type="entry name" value="cas3_HD"/>
    <property type="match status" value="1"/>
</dbReference>
<dbReference type="InterPro" id="IPR006483">
    <property type="entry name" value="CRISPR-assoc_Cas3_HD"/>
</dbReference>
<dbReference type="CDD" id="cd09641">
    <property type="entry name" value="Cas3''_I"/>
    <property type="match status" value="1"/>
</dbReference>
<dbReference type="Pfam" id="PF18019">
    <property type="entry name" value="Cas3_HD"/>
    <property type="match status" value="1"/>
</dbReference>